<dbReference type="SUPFAM" id="SSF51419">
    <property type="entry name" value="PLP-binding barrel"/>
    <property type="match status" value="1"/>
</dbReference>
<dbReference type="GO" id="GO:0030170">
    <property type="term" value="F:pyridoxal phosphate binding"/>
    <property type="evidence" value="ECO:0007669"/>
    <property type="project" value="UniProtKB-UniRule"/>
</dbReference>
<comment type="caution">
    <text evidence="9">The sequence shown here is derived from an EMBL/GenBank/DDBJ whole genome shotgun (WGS) entry which is preliminary data.</text>
</comment>
<dbReference type="InterPro" id="IPR000821">
    <property type="entry name" value="Ala_racemase"/>
</dbReference>
<feature type="domain" description="Alanine racemase C-terminal" evidence="8">
    <location>
        <begin position="258"/>
        <end position="386"/>
    </location>
</feature>
<dbReference type="GO" id="GO:0008784">
    <property type="term" value="F:alanine racemase activity"/>
    <property type="evidence" value="ECO:0007669"/>
    <property type="project" value="UniProtKB-UniRule"/>
</dbReference>
<comment type="pathway">
    <text evidence="5">Amino-acid biosynthesis; D-alanine biosynthesis; D-alanine from L-alanine: step 1/1.</text>
</comment>
<reference evidence="9" key="1">
    <citation type="submission" date="2020-07" db="EMBL/GenBank/DDBJ databases">
        <title>Huge and variable diversity of episymbiotic CPR bacteria and DPANN archaea in groundwater ecosystems.</title>
        <authorList>
            <person name="He C.Y."/>
            <person name="Keren R."/>
            <person name="Whittaker M."/>
            <person name="Farag I.F."/>
            <person name="Doudna J."/>
            <person name="Cate J.H.D."/>
            <person name="Banfield J.F."/>
        </authorList>
    </citation>
    <scope>NUCLEOTIDE SEQUENCE</scope>
    <source>
        <strain evidence="9">NC_groundwater_672_Ag_B-0.1um_62_36</strain>
    </source>
</reference>
<keyword evidence="3 5" id="KW-0663">Pyridoxal phosphate</keyword>
<evidence type="ECO:0000313" key="9">
    <source>
        <dbReference type="EMBL" id="MBI2876912.1"/>
    </source>
</evidence>
<dbReference type="HAMAP" id="MF_01201">
    <property type="entry name" value="Ala_racemase"/>
    <property type="match status" value="1"/>
</dbReference>
<sequence length="396" mass="43148">MIPLRPTRAEIDLAAFLHNLQQVKGLLPKGVEILAVIKADAYGHGACELARVALEEGVRMLGVATLEEALQLRQEGIVAPILILCGITREQAEAALAYDLSVVLYSWKVAEALDKAAQHRGTPARVHVKVDTGMGRLGLLPEEVGPFVEGVKGLRHLTIEGMMTHFAAGSDEGEQKAQDWGPQVAHAPDPVKRGLKRFQEVLLELPTYGIGTPLIHAANSAAILDFPEVSFEMVRPGILLYGCTPSPEKVPRLSLRPVLTLKTQILGIRRLPPASSIGYGQTYFTSRESRIAILPLGYADGYNRALSNQAQVLVKGKRVPVVGRISMDLCTVDVTDLPEVREGEEVILLGRQGEEEITAWELASIQGTIPYEIFTAVGKRVPRVYRRAGDTNVRSL</sequence>
<evidence type="ECO:0000256" key="1">
    <source>
        <dbReference type="ARBA" id="ARBA00000316"/>
    </source>
</evidence>
<evidence type="ECO:0000259" key="8">
    <source>
        <dbReference type="SMART" id="SM01005"/>
    </source>
</evidence>
<keyword evidence="4 5" id="KW-0413">Isomerase</keyword>
<gene>
    <name evidence="9" type="primary">alr</name>
    <name evidence="9" type="ORF">HYY20_08525</name>
</gene>
<dbReference type="PANTHER" id="PTHR30511">
    <property type="entry name" value="ALANINE RACEMASE"/>
    <property type="match status" value="1"/>
</dbReference>
<dbReference type="EC" id="5.1.1.1" evidence="5"/>
<feature type="active site" description="Proton acceptor; specific for L-alanine" evidence="5">
    <location>
        <position position="279"/>
    </location>
</feature>
<comment type="function">
    <text evidence="5">Catalyzes the interconversion of L-alanine and D-alanine. May also act on other amino acids.</text>
</comment>
<evidence type="ECO:0000256" key="7">
    <source>
        <dbReference type="PIRSR" id="PIRSR600821-52"/>
    </source>
</evidence>
<evidence type="ECO:0000313" key="10">
    <source>
        <dbReference type="Proteomes" id="UP000769766"/>
    </source>
</evidence>
<dbReference type="Gene3D" id="3.20.20.10">
    <property type="entry name" value="Alanine racemase"/>
    <property type="match status" value="1"/>
</dbReference>
<comment type="similarity">
    <text evidence="5">Belongs to the alanine racemase family.</text>
</comment>
<dbReference type="SMART" id="SM01005">
    <property type="entry name" value="Ala_racemase_C"/>
    <property type="match status" value="1"/>
</dbReference>
<dbReference type="EMBL" id="JACPRF010000258">
    <property type="protein sequence ID" value="MBI2876912.1"/>
    <property type="molecule type" value="Genomic_DNA"/>
</dbReference>
<feature type="active site" description="Proton acceptor; specific for D-alanine" evidence="5">
    <location>
        <position position="38"/>
    </location>
</feature>
<dbReference type="PROSITE" id="PS00395">
    <property type="entry name" value="ALANINE_RACEMASE"/>
    <property type="match status" value="1"/>
</dbReference>
<evidence type="ECO:0000256" key="6">
    <source>
        <dbReference type="PIRSR" id="PIRSR600821-50"/>
    </source>
</evidence>
<dbReference type="Pfam" id="PF01168">
    <property type="entry name" value="Ala_racemase_N"/>
    <property type="match status" value="1"/>
</dbReference>
<dbReference type="InterPro" id="IPR020622">
    <property type="entry name" value="Ala_racemase_pyridoxalP-BS"/>
</dbReference>
<evidence type="ECO:0000256" key="3">
    <source>
        <dbReference type="ARBA" id="ARBA00022898"/>
    </source>
</evidence>
<dbReference type="Pfam" id="PF00842">
    <property type="entry name" value="Ala_racemase_C"/>
    <property type="match status" value="1"/>
</dbReference>
<dbReference type="InterPro" id="IPR001608">
    <property type="entry name" value="Ala_racemase_N"/>
</dbReference>
<protein>
    <recommendedName>
        <fullName evidence="5">Alanine racemase</fullName>
        <ecNumber evidence="5">5.1.1.1</ecNumber>
    </recommendedName>
</protein>
<dbReference type="GO" id="GO:0005829">
    <property type="term" value="C:cytosol"/>
    <property type="evidence" value="ECO:0007669"/>
    <property type="project" value="TreeGrafter"/>
</dbReference>
<dbReference type="InterPro" id="IPR009006">
    <property type="entry name" value="Ala_racemase/Decarboxylase_C"/>
</dbReference>
<feature type="binding site" evidence="5 7">
    <location>
        <position position="136"/>
    </location>
    <ligand>
        <name>substrate</name>
    </ligand>
</feature>
<feature type="binding site" evidence="5 7">
    <location>
        <position position="327"/>
    </location>
    <ligand>
        <name>substrate</name>
    </ligand>
</feature>
<comment type="cofactor">
    <cofactor evidence="2 5 6">
        <name>pyridoxal 5'-phosphate</name>
        <dbReference type="ChEBI" id="CHEBI:597326"/>
    </cofactor>
</comment>
<dbReference type="GO" id="GO:0030632">
    <property type="term" value="P:D-alanine biosynthetic process"/>
    <property type="evidence" value="ECO:0007669"/>
    <property type="project" value="UniProtKB-UniRule"/>
</dbReference>
<accession>A0A932FX19</accession>
<dbReference type="InterPro" id="IPR029066">
    <property type="entry name" value="PLP-binding_barrel"/>
</dbReference>
<dbReference type="CDD" id="cd00430">
    <property type="entry name" value="PLPDE_III_AR"/>
    <property type="match status" value="1"/>
</dbReference>
<dbReference type="InterPro" id="IPR011079">
    <property type="entry name" value="Ala_racemase_C"/>
</dbReference>
<name>A0A932FX19_UNCTE</name>
<proteinExistence type="inferred from homology"/>
<organism evidence="9 10">
    <name type="scientific">Tectimicrobiota bacterium</name>
    <dbReference type="NCBI Taxonomy" id="2528274"/>
    <lineage>
        <taxon>Bacteria</taxon>
        <taxon>Pseudomonadati</taxon>
        <taxon>Nitrospinota/Tectimicrobiota group</taxon>
        <taxon>Candidatus Tectimicrobiota</taxon>
    </lineage>
</organism>
<dbReference type="AlphaFoldDB" id="A0A932FX19"/>
<dbReference type="Proteomes" id="UP000769766">
    <property type="component" value="Unassembled WGS sequence"/>
</dbReference>
<evidence type="ECO:0000256" key="4">
    <source>
        <dbReference type="ARBA" id="ARBA00023235"/>
    </source>
</evidence>
<dbReference type="FunFam" id="3.20.20.10:FF:000002">
    <property type="entry name" value="Alanine racemase"/>
    <property type="match status" value="1"/>
</dbReference>
<evidence type="ECO:0000256" key="2">
    <source>
        <dbReference type="ARBA" id="ARBA00001933"/>
    </source>
</evidence>
<dbReference type="PANTHER" id="PTHR30511:SF0">
    <property type="entry name" value="ALANINE RACEMASE, CATABOLIC-RELATED"/>
    <property type="match status" value="1"/>
</dbReference>
<dbReference type="Gene3D" id="2.40.37.10">
    <property type="entry name" value="Lyase, Ornithine Decarboxylase, Chain A, domain 1"/>
    <property type="match status" value="1"/>
</dbReference>
<dbReference type="SUPFAM" id="SSF50621">
    <property type="entry name" value="Alanine racemase C-terminal domain-like"/>
    <property type="match status" value="1"/>
</dbReference>
<dbReference type="NCBIfam" id="TIGR00492">
    <property type="entry name" value="alr"/>
    <property type="match status" value="1"/>
</dbReference>
<comment type="catalytic activity">
    <reaction evidence="1 5">
        <text>L-alanine = D-alanine</text>
        <dbReference type="Rhea" id="RHEA:20249"/>
        <dbReference type="ChEBI" id="CHEBI:57416"/>
        <dbReference type="ChEBI" id="CHEBI:57972"/>
        <dbReference type="EC" id="5.1.1.1"/>
    </reaction>
</comment>
<evidence type="ECO:0000256" key="5">
    <source>
        <dbReference type="HAMAP-Rule" id="MF_01201"/>
    </source>
</evidence>
<dbReference type="PRINTS" id="PR00992">
    <property type="entry name" value="ALARACEMASE"/>
</dbReference>
<feature type="modified residue" description="N6-(pyridoxal phosphate)lysine" evidence="5 6">
    <location>
        <position position="38"/>
    </location>
</feature>